<dbReference type="InterPro" id="IPR016454">
    <property type="entry name" value="Cysteine_dSase"/>
</dbReference>
<dbReference type="Proteomes" id="UP001596976">
    <property type="component" value="Unassembled WGS sequence"/>
</dbReference>
<dbReference type="InterPro" id="IPR020578">
    <property type="entry name" value="Aminotrans_V_PyrdxlP_BS"/>
</dbReference>
<keyword evidence="5 8" id="KW-0663">Pyridoxal phosphate</keyword>
<dbReference type="PANTHER" id="PTHR43586">
    <property type="entry name" value="CYSTEINE DESULFURASE"/>
    <property type="match status" value="1"/>
</dbReference>
<dbReference type="Gene3D" id="3.90.1150.10">
    <property type="entry name" value="Aspartate Aminotransferase, domain 1"/>
    <property type="match status" value="1"/>
</dbReference>
<feature type="domain" description="Aminotransferase class V" evidence="9">
    <location>
        <begin position="23"/>
        <end position="394"/>
    </location>
</feature>
<dbReference type="Gene3D" id="3.40.640.10">
    <property type="entry name" value="Type I PLP-dependent aspartate aminotransferase-like (Major domain)"/>
    <property type="match status" value="1"/>
</dbReference>
<comment type="function">
    <text evidence="8">Catalyzes the removal of elemental sulfur and selenium atoms from L-cysteine, L-cystine, L-selenocysteine, and L-selenocystine to produce L-alanine.</text>
</comment>
<evidence type="ECO:0000256" key="1">
    <source>
        <dbReference type="ARBA" id="ARBA00001933"/>
    </source>
</evidence>
<dbReference type="EMBL" id="JBHTJF010000021">
    <property type="protein sequence ID" value="MFD0943063.1"/>
    <property type="molecule type" value="Genomic_DNA"/>
</dbReference>
<dbReference type="SUPFAM" id="SSF53383">
    <property type="entry name" value="PLP-dependent transferases"/>
    <property type="match status" value="1"/>
</dbReference>
<dbReference type="InterPro" id="IPR015421">
    <property type="entry name" value="PyrdxlP-dep_Trfase_major"/>
</dbReference>
<evidence type="ECO:0000259" key="9">
    <source>
        <dbReference type="Pfam" id="PF00266"/>
    </source>
</evidence>
<dbReference type="InterPro" id="IPR015424">
    <property type="entry name" value="PyrdxlP-dep_Trfase"/>
</dbReference>
<keyword evidence="4 8" id="KW-0808">Transferase</keyword>
<accession>A0ABW3GV13</accession>
<gene>
    <name evidence="10" type="ORF">ACFQ0V_04685</name>
</gene>
<keyword evidence="11" id="KW-1185">Reference proteome</keyword>
<protein>
    <recommendedName>
        <fullName evidence="3 8">Cysteine desulfurase</fullName>
        <ecNumber evidence="3 8">2.8.1.7</ecNumber>
    </recommendedName>
</protein>
<dbReference type="InterPro" id="IPR010970">
    <property type="entry name" value="Cys_dSase_SufS"/>
</dbReference>
<evidence type="ECO:0000256" key="8">
    <source>
        <dbReference type="RuleBase" id="RU004506"/>
    </source>
</evidence>
<evidence type="ECO:0000256" key="3">
    <source>
        <dbReference type="ARBA" id="ARBA00012239"/>
    </source>
</evidence>
<dbReference type="GO" id="GO:0031071">
    <property type="term" value="F:cysteine desulfurase activity"/>
    <property type="evidence" value="ECO:0007669"/>
    <property type="project" value="UniProtKB-EC"/>
</dbReference>
<dbReference type="PIRSF" id="PIRSF005572">
    <property type="entry name" value="NifS"/>
    <property type="match status" value="1"/>
</dbReference>
<dbReference type="InterPro" id="IPR000192">
    <property type="entry name" value="Aminotrans_V_dom"/>
</dbReference>
<evidence type="ECO:0000313" key="10">
    <source>
        <dbReference type="EMBL" id="MFD0943063.1"/>
    </source>
</evidence>
<reference evidence="11" key="1">
    <citation type="journal article" date="2019" name="Int. J. Syst. Evol. Microbiol.">
        <title>The Global Catalogue of Microorganisms (GCM) 10K type strain sequencing project: providing services to taxonomists for standard genome sequencing and annotation.</title>
        <authorList>
            <consortium name="The Broad Institute Genomics Platform"/>
            <consortium name="The Broad Institute Genome Sequencing Center for Infectious Disease"/>
            <person name="Wu L."/>
            <person name="Ma J."/>
        </authorList>
    </citation>
    <scope>NUCLEOTIDE SEQUENCE [LARGE SCALE GENOMIC DNA]</scope>
    <source>
        <strain evidence="11">CCUG 63563</strain>
    </source>
</reference>
<sequence length="406" mass="44619">MLTNKIREQFPILKEEVNGKPVVYLDSAATSQKPQAVIDAVSHYYETSNANVHRGVHTLGNLATDAYEGARDKVRAFINANEAAEIIFTRGTTTSLNLVAQSYGMMNVEEGDEIVISYMEHHSNIIPWQQVAKAKKATLKYIELTEDGEITLDAVKAQVTDKTKIVSVAYASNVLGTINPVKEIAEIAHAHGAVMVVDAAQAAPHLKIDVQNINCDFLAFSGHKMCAPTGIGVLYGKRALLDAMEPVEFGGEMIDFVGLHDSTWKELPWKFEGGTPIIAGAVGLGAAIDYLEEIGLDNIAHHEQELVAYAIERMQEIEGIELYGPLDPTRRAGLITFNLQEVHPHDLATVLDMNGIAIRAGHHCAQPLMKWLEQSATARASFYLYNTKEDIDQFVEGLKMAKEYFG</sequence>
<name>A0ABW3GV13_9BACL</name>
<dbReference type="PROSITE" id="PS00595">
    <property type="entry name" value="AA_TRANSFER_CLASS_5"/>
    <property type="match status" value="1"/>
</dbReference>
<evidence type="ECO:0000256" key="6">
    <source>
        <dbReference type="ARBA" id="ARBA00050776"/>
    </source>
</evidence>
<dbReference type="NCBIfam" id="TIGR01979">
    <property type="entry name" value="sufS"/>
    <property type="match status" value="1"/>
</dbReference>
<comment type="catalytic activity">
    <reaction evidence="6 8">
        <text>(sulfur carrier)-H + L-cysteine = (sulfur carrier)-SH + L-alanine</text>
        <dbReference type="Rhea" id="RHEA:43892"/>
        <dbReference type="Rhea" id="RHEA-COMP:14737"/>
        <dbReference type="Rhea" id="RHEA-COMP:14739"/>
        <dbReference type="ChEBI" id="CHEBI:29917"/>
        <dbReference type="ChEBI" id="CHEBI:35235"/>
        <dbReference type="ChEBI" id="CHEBI:57972"/>
        <dbReference type="ChEBI" id="CHEBI:64428"/>
        <dbReference type="EC" id="2.8.1.7"/>
    </reaction>
</comment>
<dbReference type="PANTHER" id="PTHR43586:SF8">
    <property type="entry name" value="CYSTEINE DESULFURASE 1, CHLOROPLASTIC"/>
    <property type="match status" value="1"/>
</dbReference>
<dbReference type="Pfam" id="PF00266">
    <property type="entry name" value="Aminotran_5"/>
    <property type="match status" value="1"/>
</dbReference>
<evidence type="ECO:0000256" key="5">
    <source>
        <dbReference type="ARBA" id="ARBA00022898"/>
    </source>
</evidence>
<dbReference type="InterPro" id="IPR015422">
    <property type="entry name" value="PyrdxlP-dep_Trfase_small"/>
</dbReference>
<evidence type="ECO:0000256" key="7">
    <source>
        <dbReference type="RuleBase" id="RU004504"/>
    </source>
</evidence>
<comment type="caution">
    <text evidence="10">The sequence shown here is derived from an EMBL/GenBank/DDBJ whole genome shotgun (WGS) entry which is preliminary data.</text>
</comment>
<comment type="cofactor">
    <cofactor evidence="1 7">
        <name>pyridoxal 5'-phosphate</name>
        <dbReference type="ChEBI" id="CHEBI:597326"/>
    </cofactor>
</comment>
<dbReference type="EC" id="2.8.1.7" evidence="3 8"/>
<evidence type="ECO:0000256" key="2">
    <source>
        <dbReference type="ARBA" id="ARBA00010447"/>
    </source>
</evidence>
<dbReference type="RefSeq" id="WP_381010317.1">
    <property type="nucleotide sequence ID" value="NZ_JBHTJF010000021.1"/>
</dbReference>
<proteinExistence type="inferred from homology"/>
<evidence type="ECO:0000313" key="11">
    <source>
        <dbReference type="Proteomes" id="UP001596976"/>
    </source>
</evidence>
<organism evidence="10 11">
    <name type="scientific">Savagea faecisuis</name>
    <dbReference type="NCBI Taxonomy" id="1274803"/>
    <lineage>
        <taxon>Bacteria</taxon>
        <taxon>Bacillati</taxon>
        <taxon>Bacillota</taxon>
        <taxon>Bacilli</taxon>
        <taxon>Bacillales</taxon>
        <taxon>Caryophanaceae</taxon>
        <taxon>Savagea</taxon>
    </lineage>
</organism>
<dbReference type="CDD" id="cd06453">
    <property type="entry name" value="SufS_like"/>
    <property type="match status" value="1"/>
</dbReference>
<evidence type="ECO:0000256" key="4">
    <source>
        <dbReference type="ARBA" id="ARBA00022679"/>
    </source>
</evidence>
<comment type="similarity">
    <text evidence="2 8">Belongs to the class-V pyridoxal-phosphate-dependent aminotransferase family. Csd subfamily.</text>
</comment>